<dbReference type="InterPro" id="IPR006665">
    <property type="entry name" value="OmpA-like"/>
</dbReference>
<accession>A0ABW5KTJ9</accession>
<dbReference type="Gene3D" id="2.120.10.30">
    <property type="entry name" value="TolB, C-terminal domain"/>
    <property type="match status" value="1"/>
</dbReference>
<dbReference type="PANTHER" id="PTHR30329:SF21">
    <property type="entry name" value="LIPOPROTEIN YIAD-RELATED"/>
    <property type="match status" value="1"/>
</dbReference>
<dbReference type="Proteomes" id="UP001597472">
    <property type="component" value="Unassembled WGS sequence"/>
</dbReference>
<keyword evidence="5" id="KW-0732">Signal</keyword>
<dbReference type="Gene3D" id="3.30.1330.60">
    <property type="entry name" value="OmpA-like domain"/>
    <property type="match status" value="1"/>
</dbReference>
<dbReference type="InterPro" id="IPR011990">
    <property type="entry name" value="TPR-like_helical_dom_sf"/>
</dbReference>
<feature type="chain" id="PRO_5045458665" evidence="5">
    <location>
        <begin position="21"/>
        <end position="636"/>
    </location>
</feature>
<name>A0ABW5KTJ9_9FLAO</name>
<dbReference type="PROSITE" id="PS51123">
    <property type="entry name" value="OMPA_2"/>
    <property type="match status" value="1"/>
</dbReference>
<dbReference type="EMBL" id="JBHULS010000002">
    <property type="protein sequence ID" value="MFD2551240.1"/>
    <property type="molecule type" value="Genomic_DNA"/>
</dbReference>
<dbReference type="SUPFAM" id="SSF103088">
    <property type="entry name" value="OmpA-like"/>
    <property type="match status" value="1"/>
</dbReference>
<evidence type="ECO:0000259" key="6">
    <source>
        <dbReference type="PROSITE" id="PS51123"/>
    </source>
</evidence>
<feature type="domain" description="OmpA-like" evidence="6">
    <location>
        <begin position="515"/>
        <end position="633"/>
    </location>
</feature>
<dbReference type="PANTHER" id="PTHR30329">
    <property type="entry name" value="STATOR ELEMENT OF FLAGELLAR MOTOR COMPLEX"/>
    <property type="match status" value="1"/>
</dbReference>
<dbReference type="RefSeq" id="WP_376892383.1">
    <property type="nucleotide sequence ID" value="NZ_JBHULS010000002.1"/>
</dbReference>
<dbReference type="InterPro" id="IPR050330">
    <property type="entry name" value="Bact_OuterMem_StrucFunc"/>
</dbReference>
<organism evidence="7 8">
    <name type="scientific">Bizionia sediminis</name>
    <dbReference type="NCBI Taxonomy" id="1737064"/>
    <lineage>
        <taxon>Bacteria</taxon>
        <taxon>Pseudomonadati</taxon>
        <taxon>Bacteroidota</taxon>
        <taxon>Flavobacteriia</taxon>
        <taxon>Flavobacteriales</taxon>
        <taxon>Flavobacteriaceae</taxon>
        <taxon>Bizionia</taxon>
    </lineage>
</organism>
<evidence type="ECO:0000256" key="4">
    <source>
        <dbReference type="PROSITE-ProRule" id="PRU00473"/>
    </source>
</evidence>
<evidence type="ECO:0000256" key="5">
    <source>
        <dbReference type="SAM" id="SignalP"/>
    </source>
</evidence>
<dbReference type="InterPro" id="IPR036737">
    <property type="entry name" value="OmpA-like_sf"/>
</dbReference>
<dbReference type="Pfam" id="PF07676">
    <property type="entry name" value="PD40"/>
    <property type="match status" value="3"/>
</dbReference>
<dbReference type="SUPFAM" id="SSF48452">
    <property type="entry name" value="TPR-like"/>
    <property type="match status" value="1"/>
</dbReference>
<keyword evidence="3" id="KW-0998">Cell outer membrane</keyword>
<evidence type="ECO:0000313" key="8">
    <source>
        <dbReference type="Proteomes" id="UP001597472"/>
    </source>
</evidence>
<keyword evidence="2 4" id="KW-0472">Membrane</keyword>
<evidence type="ECO:0000256" key="3">
    <source>
        <dbReference type="ARBA" id="ARBA00023237"/>
    </source>
</evidence>
<proteinExistence type="predicted"/>
<dbReference type="PRINTS" id="PR01021">
    <property type="entry name" value="OMPADOMAIN"/>
</dbReference>
<reference evidence="8" key="1">
    <citation type="journal article" date="2019" name="Int. J. Syst. Evol. Microbiol.">
        <title>The Global Catalogue of Microorganisms (GCM) 10K type strain sequencing project: providing services to taxonomists for standard genome sequencing and annotation.</title>
        <authorList>
            <consortium name="The Broad Institute Genomics Platform"/>
            <consortium name="The Broad Institute Genome Sequencing Center for Infectious Disease"/>
            <person name="Wu L."/>
            <person name="Ma J."/>
        </authorList>
    </citation>
    <scope>NUCLEOTIDE SEQUENCE [LARGE SCALE GENOMIC DNA]</scope>
    <source>
        <strain evidence="8">KCTC 42587</strain>
    </source>
</reference>
<dbReference type="InterPro" id="IPR011659">
    <property type="entry name" value="WD40"/>
</dbReference>
<dbReference type="InterPro" id="IPR006664">
    <property type="entry name" value="OMP_bac"/>
</dbReference>
<gene>
    <name evidence="7" type="ORF">ACFSQP_05370</name>
</gene>
<evidence type="ECO:0000313" key="7">
    <source>
        <dbReference type="EMBL" id="MFD2551240.1"/>
    </source>
</evidence>
<dbReference type="SUPFAM" id="SSF82171">
    <property type="entry name" value="DPP6 N-terminal domain-like"/>
    <property type="match status" value="1"/>
</dbReference>
<dbReference type="CDD" id="cd07185">
    <property type="entry name" value="OmpA_C-like"/>
    <property type="match status" value="1"/>
</dbReference>
<protein>
    <submittedName>
        <fullName evidence="7">OmpA family protein</fullName>
    </submittedName>
</protein>
<keyword evidence="8" id="KW-1185">Reference proteome</keyword>
<dbReference type="Gene3D" id="1.25.40.10">
    <property type="entry name" value="Tetratricopeptide repeat domain"/>
    <property type="match status" value="1"/>
</dbReference>
<dbReference type="Pfam" id="PF00691">
    <property type="entry name" value="OmpA"/>
    <property type="match status" value="1"/>
</dbReference>
<evidence type="ECO:0000256" key="1">
    <source>
        <dbReference type="ARBA" id="ARBA00004442"/>
    </source>
</evidence>
<dbReference type="InterPro" id="IPR011042">
    <property type="entry name" value="6-blade_b-propeller_TolB-like"/>
</dbReference>
<evidence type="ECO:0000256" key="2">
    <source>
        <dbReference type="ARBA" id="ARBA00023136"/>
    </source>
</evidence>
<comment type="subcellular location">
    <subcellularLocation>
        <location evidence="1">Cell outer membrane</location>
    </subcellularLocation>
</comment>
<sequence>MKNIKILIALIIMSSLSTTAQNKATESADKHFAKFEFVKAIKDYNKLVENGQADAYVYAQLGEANYNIFNTVEAERWYAKALETSQSPEVIIKYAQMLKANGKYDESNQQMQRFASMRPGDDRAVAFLANPDYLPKILEKGKKFNIQNLDINTENSDFGGAINNGQFYFTSARNNARRNYGWNDQPFLDVYVSTVLTDGSYQEADPVEGDVNTKYHEGTVTFSPDGNTMYFSRESFFENEYEKDSISNTKYSVLHLYKATKSGNKWTNVEALSLNSPNYNVSNPAMSADGKTLYFQSNMPGGFGLFDIYMASVNDDGTVGEPVNMGQKVNTEGNEKFPYSSSNGTLYFSSDGHLGLGALDVFYTKEIDGKMAPVRNVGIPVNSNADDFAFSINEETGEGYVSSNREGGKGSDDIYLVKKIQPICDVLIAATIVDATTGEALGGAMATIIDAQGNKLTSKISTAEGLAEFMVACENDSEIEVTMDGYESNKVAVKGSRDEEVAVKIPLQPIEKIIVADRVELEPIFFDFDKSNITATAAFELDKLVQIMTKYPNMMIKVTSHTDSRGPDAYNELLSDRRAKTTVQYVVSKGIDASRISGQGMGEKEPKVNCGSGCTEAEHQLNRRSEFIIVSGGPNN</sequence>
<feature type="signal peptide" evidence="5">
    <location>
        <begin position="1"/>
        <end position="20"/>
    </location>
</feature>
<comment type="caution">
    <text evidence="7">The sequence shown here is derived from an EMBL/GenBank/DDBJ whole genome shotgun (WGS) entry which is preliminary data.</text>
</comment>